<name>A0A9J5WPN7_SOLCO</name>
<dbReference type="EMBL" id="JACXVP010000011">
    <property type="protein sequence ID" value="KAG5577833.1"/>
    <property type="molecule type" value="Genomic_DNA"/>
</dbReference>
<sequence>MLCVKHRSLLWSDELHLLSGREDIEVNGLKFDFRFSSQGRDAKGSETGRSTLTSTFDYCGRKSYPE</sequence>
<feature type="non-terminal residue" evidence="1">
    <location>
        <position position="1"/>
    </location>
</feature>
<gene>
    <name evidence="1" type="ORF">H5410_057967</name>
</gene>
<comment type="caution">
    <text evidence="1">The sequence shown here is derived from an EMBL/GenBank/DDBJ whole genome shotgun (WGS) entry which is preliminary data.</text>
</comment>
<protein>
    <submittedName>
        <fullName evidence="1">Uncharacterized protein</fullName>
    </submittedName>
</protein>
<keyword evidence="2" id="KW-1185">Reference proteome</keyword>
<dbReference type="AlphaFoldDB" id="A0A9J5WPN7"/>
<accession>A0A9J5WPN7</accession>
<reference evidence="1 2" key="1">
    <citation type="submission" date="2020-09" db="EMBL/GenBank/DDBJ databases">
        <title>De no assembly of potato wild relative species, Solanum commersonii.</title>
        <authorList>
            <person name="Cho K."/>
        </authorList>
    </citation>
    <scope>NUCLEOTIDE SEQUENCE [LARGE SCALE GENOMIC DNA]</scope>
    <source>
        <strain evidence="1">LZ3.2</strain>
        <tissue evidence="1">Leaf</tissue>
    </source>
</reference>
<evidence type="ECO:0000313" key="1">
    <source>
        <dbReference type="EMBL" id="KAG5577833.1"/>
    </source>
</evidence>
<dbReference type="Proteomes" id="UP000824120">
    <property type="component" value="Chromosome 11"/>
</dbReference>
<proteinExistence type="predicted"/>
<organism evidence="1 2">
    <name type="scientific">Solanum commersonii</name>
    <name type="common">Commerson's wild potato</name>
    <name type="synonym">Commerson's nightshade</name>
    <dbReference type="NCBI Taxonomy" id="4109"/>
    <lineage>
        <taxon>Eukaryota</taxon>
        <taxon>Viridiplantae</taxon>
        <taxon>Streptophyta</taxon>
        <taxon>Embryophyta</taxon>
        <taxon>Tracheophyta</taxon>
        <taxon>Spermatophyta</taxon>
        <taxon>Magnoliopsida</taxon>
        <taxon>eudicotyledons</taxon>
        <taxon>Gunneridae</taxon>
        <taxon>Pentapetalae</taxon>
        <taxon>asterids</taxon>
        <taxon>lamiids</taxon>
        <taxon>Solanales</taxon>
        <taxon>Solanaceae</taxon>
        <taxon>Solanoideae</taxon>
        <taxon>Solaneae</taxon>
        <taxon>Solanum</taxon>
    </lineage>
</organism>
<evidence type="ECO:0000313" key="2">
    <source>
        <dbReference type="Proteomes" id="UP000824120"/>
    </source>
</evidence>